<gene>
    <name evidence="1" type="ORF">EVA_03044</name>
</gene>
<name>J9GZT7_9ZZZZ</name>
<dbReference type="EMBL" id="AMCI01000527">
    <property type="protein sequence ID" value="EJX08848.1"/>
    <property type="molecule type" value="Genomic_DNA"/>
</dbReference>
<sequence length="66" mass="7445">LPLCERMYQRRLRGYAAIGYQLMEKVAAMTEIHPQGIFSGENYQASLVDHVSHAQHSIIIAAMKIS</sequence>
<accession>J9GZT7</accession>
<evidence type="ECO:0000313" key="1">
    <source>
        <dbReference type="EMBL" id="EJX08848.1"/>
    </source>
</evidence>
<organism evidence="1">
    <name type="scientific">gut metagenome</name>
    <dbReference type="NCBI Taxonomy" id="749906"/>
    <lineage>
        <taxon>unclassified sequences</taxon>
        <taxon>metagenomes</taxon>
        <taxon>organismal metagenomes</taxon>
    </lineage>
</organism>
<reference evidence="1" key="1">
    <citation type="journal article" date="2012" name="PLoS ONE">
        <title>Gene sets for utilization of primary and secondary nutrition supplies in the distal gut of endangered iberian lynx.</title>
        <authorList>
            <person name="Alcaide M."/>
            <person name="Messina E."/>
            <person name="Richter M."/>
            <person name="Bargiela R."/>
            <person name="Peplies J."/>
            <person name="Huws S.A."/>
            <person name="Newbold C.J."/>
            <person name="Golyshin P.N."/>
            <person name="Simon M.A."/>
            <person name="Lopez G."/>
            <person name="Yakimov M.M."/>
            <person name="Ferrer M."/>
        </authorList>
    </citation>
    <scope>NUCLEOTIDE SEQUENCE</scope>
</reference>
<comment type="caution">
    <text evidence="1">The sequence shown here is derived from an EMBL/GenBank/DDBJ whole genome shotgun (WGS) entry which is preliminary data.</text>
</comment>
<dbReference type="AlphaFoldDB" id="J9GZT7"/>
<feature type="non-terminal residue" evidence="1">
    <location>
        <position position="1"/>
    </location>
</feature>
<proteinExistence type="predicted"/>
<protein>
    <submittedName>
        <fullName evidence="1">Uncharacterized protein</fullName>
    </submittedName>
</protein>